<comment type="cofactor">
    <cofactor evidence="1">
        <name>Fe cation</name>
        <dbReference type="ChEBI" id="CHEBI:24875"/>
    </cofactor>
</comment>
<comment type="similarity">
    <text evidence="2">Belongs to the iron-containing alcohol dehydrogenase family.</text>
</comment>
<dbReference type="InterPro" id="IPR039697">
    <property type="entry name" value="Alcohol_dehydrogenase_Fe"/>
</dbReference>
<sequence>MTSLFLTKAKAKAQLVGIKTAMTLIPAPKPTVFSGEGAALKVCQAIAGFGHRHVLVVSDKILNNLGVLAPLTQTLESHGVKATIFDGVLPDPTQSIAVSCLQQYKNAGCDSVLAVGGGSSIDVAKVVALAATNNKTPQQLVGILKGRKASAPLYAVPTTAGTGSEVTAGAVISDDQTHVKGLVIDPKVVPIMVALDSGIMAGMPPKVTAETGLDALTHAVEAFISDFAAQESDLYARSAIKLIVQNLRVAYKEPKNLAAREAMALASHYAGLAINLAGLGYVHAIAHQLGGHYGLPHGLSNAIVLPHVLAFSRPVIDKRLAELARFCQLVPQEASQAVAAQAFMTEVQGLLSDLNIKSVVPNMKTDDFNEIMVAAFSEAHGTYAVPKYMTEQDCQQMLYVISQGA</sequence>
<dbReference type="InterPro" id="IPR001670">
    <property type="entry name" value="ADH_Fe/GldA"/>
</dbReference>
<feature type="domain" description="Alcohol dehydrogenase iron-type/glycerol dehydrogenase GldA" evidence="4">
    <location>
        <begin position="31"/>
        <end position="196"/>
    </location>
</feature>
<organism evidence="6 7">
    <name type="scientific">Agitococcus lubricus</name>
    <dbReference type="NCBI Taxonomy" id="1077255"/>
    <lineage>
        <taxon>Bacteria</taxon>
        <taxon>Pseudomonadati</taxon>
        <taxon>Pseudomonadota</taxon>
        <taxon>Gammaproteobacteria</taxon>
        <taxon>Moraxellales</taxon>
        <taxon>Moraxellaceae</taxon>
        <taxon>Agitococcus</taxon>
    </lineage>
</organism>
<dbReference type="PANTHER" id="PTHR11496">
    <property type="entry name" value="ALCOHOL DEHYDROGENASE"/>
    <property type="match status" value="1"/>
</dbReference>
<dbReference type="GO" id="GO:0046872">
    <property type="term" value="F:metal ion binding"/>
    <property type="evidence" value="ECO:0007669"/>
    <property type="project" value="InterPro"/>
</dbReference>
<comment type="caution">
    <text evidence="6">The sequence shown here is derived from an EMBL/GenBank/DDBJ whole genome shotgun (WGS) entry which is preliminary data.</text>
</comment>
<dbReference type="SUPFAM" id="SSF56796">
    <property type="entry name" value="Dehydroquinate synthase-like"/>
    <property type="match status" value="1"/>
</dbReference>
<dbReference type="Proteomes" id="UP000244223">
    <property type="component" value="Unassembled WGS sequence"/>
</dbReference>
<evidence type="ECO:0000259" key="4">
    <source>
        <dbReference type="Pfam" id="PF00465"/>
    </source>
</evidence>
<evidence type="ECO:0000256" key="3">
    <source>
        <dbReference type="ARBA" id="ARBA00023002"/>
    </source>
</evidence>
<dbReference type="FunFam" id="3.40.50.1970:FF:000003">
    <property type="entry name" value="Alcohol dehydrogenase, iron-containing"/>
    <property type="match status" value="1"/>
</dbReference>
<dbReference type="RefSeq" id="WP_204509320.1">
    <property type="nucleotide sequence ID" value="NZ_QAON01000009.1"/>
</dbReference>
<dbReference type="PANTHER" id="PTHR11496:SF102">
    <property type="entry name" value="ALCOHOL DEHYDROGENASE 4"/>
    <property type="match status" value="1"/>
</dbReference>
<evidence type="ECO:0000256" key="2">
    <source>
        <dbReference type="ARBA" id="ARBA00007358"/>
    </source>
</evidence>
<protein>
    <submittedName>
        <fullName evidence="6">Alcohol dehydrogenase</fullName>
    </submittedName>
</protein>
<reference evidence="6 7" key="1">
    <citation type="submission" date="2018-04" db="EMBL/GenBank/DDBJ databases">
        <title>Genomic Encyclopedia of Archaeal and Bacterial Type Strains, Phase II (KMG-II): from individual species to whole genera.</title>
        <authorList>
            <person name="Goeker M."/>
        </authorList>
    </citation>
    <scope>NUCLEOTIDE SEQUENCE [LARGE SCALE GENOMIC DNA]</scope>
    <source>
        <strain evidence="6 7">DSM 5822</strain>
    </source>
</reference>
<evidence type="ECO:0000313" key="6">
    <source>
        <dbReference type="EMBL" id="PTQ89003.1"/>
    </source>
</evidence>
<dbReference type="Gene3D" id="1.20.1090.10">
    <property type="entry name" value="Dehydroquinate synthase-like - alpha domain"/>
    <property type="match status" value="1"/>
</dbReference>
<evidence type="ECO:0000256" key="1">
    <source>
        <dbReference type="ARBA" id="ARBA00001962"/>
    </source>
</evidence>
<dbReference type="Pfam" id="PF25137">
    <property type="entry name" value="ADH_Fe_C"/>
    <property type="match status" value="1"/>
</dbReference>
<keyword evidence="7" id="KW-1185">Reference proteome</keyword>
<feature type="domain" description="Fe-containing alcohol dehydrogenase-like C-terminal" evidence="5">
    <location>
        <begin position="208"/>
        <end position="398"/>
    </location>
</feature>
<dbReference type="EMBL" id="QAON01000009">
    <property type="protein sequence ID" value="PTQ89003.1"/>
    <property type="molecule type" value="Genomic_DNA"/>
</dbReference>
<dbReference type="AlphaFoldDB" id="A0A2T5IYE1"/>
<dbReference type="Pfam" id="PF00465">
    <property type="entry name" value="Fe-ADH"/>
    <property type="match status" value="1"/>
</dbReference>
<keyword evidence="3" id="KW-0560">Oxidoreductase</keyword>
<dbReference type="CDD" id="cd08189">
    <property type="entry name" value="Fe-ADH-like"/>
    <property type="match status" value="1"/>
</dbReference>
<evidence type="ECO:0000313" key="7">
    <source>
        <dbReference type="Proteomes" id="UP000244223"/>
    </source>
</evidence>
<gene>
    <name evidence="6" type="ORF">C8N29_10924</name>
</gene>
<dbReference type="GO" id="GO:0004022">
    <property type="term" value="F:alcohol dehydrogenase (NAD+) activity"/>
    <property type="evidence" value="ECO:0007669"/>
    <property type="project" value="TreeGrafter"/>
</dbReference>
<dbReference type="InterPro" id="IPR056798">
    <property type="entry name" value="ADH_Fe_C"/>
</dbReference>
<proteinExistence type="inferred from homology"/>
<evidence type="ECO:0000259" key="5">
    <source>
        <dbReference type="Pfam" id="PF25137"/>
    </source>
</evidence>
<dbReference type="FunFam" id="1.20.1090.10:FF:000001">
    <property type="entry name" value="Aldehyde-alcohol dehydrogenase"/>
    <property type="match status" value="1"/>
</dbReference>
<accession>A0A2T5IYE1</accession>
<name>A0A2T5IYE1_9GAMM</name>
<dbReference type="Gene3D" id="3.40.50.1970">
    <property type="match status" value="1"/>
</dbReference>